<dbReference type="PANTHER" id="PTHR42721">
    <property type="entry name" value="SUGAR HYDROLASE-RELATED"/>
    <property type="match status" value="1"/>
</dbReference>
<dbReference type="InParanoid" id="A0A067NH90"/>
<dbReference type="AlphaFoldDB" id="A0A067NH90"/>
<dbReference type="FunFam" id="3.40.50.1700:FF:000007">
    <property type="entry name" value="Exo-1,4-beta-xylosidase xlnD"/>
    <property type="match status" value="1"/>
</dbReference>
<comment type="subcellular location">
    <subcellularLocation>
        <location evidence="1">Secreted</location>
    </subcellularLocation>
</comment>
<evidence type="ECO:0000313" key="14">
    <source>
        <dbReference type="EMBL" id="KDQ23477.1"/>
    </source>
</evidence>
<dbReference type="VEuPathDB" id="FungiDB:PLEOSDRAFT_1049518"/>
<evidence type="ECO:0000256" key="2">
    <source>
        <dbReference type="ARBA" id="ARBA00004851"/>
    </source>
</evidence>
<dbReference type="PANTHER" id="PTHR42721:SF3">
    <property type="entry name" value="BETA-D-XYLOSIDASE 5-RELATED"/>
    <property type="match status" value="1"/>
</dbReference>
<dbReference type="Proteomes" id="UP000027073">
    <property type="component" value="Unassembled WGS sequence"/>
</dbReference>
<keyword evidence="6 12" id="KW-0732">Signal</keyword>
<evidence type="ECO:0000256" key="6">
    <source>
        <dbReference type="ARBA" id="ARBA00022729"/>
    </source>
</evidence>
<dbReference type="GO" id="GO:0009044">
    <property type="term" value="F:xylan 1,4-beta-xylosidase activity"/>
    <property type="evidence" value="ECO:0007669"/>
    <property type="project" value="UniProtKB-EC"/>
</dbReference>
<keyword evidence="5" id="KW-0119">Carbohydrate metabolism</keyword>
<dbReference type="HOGENOM" id="CLU_004542_5_3_1"/>
<reference evidence="15" key="1">
    <citation type="journal article" date="2014" name="Proc. Natl. Acad. Sci. U.S.A.">
        <title>Extensive sampling of basidiomycete genomes demonstrates inadequacy of the white-rot/brown-rot paradigm for wood decay fungi.</title>
        <authorList>
            <person name="Riley R."/>
            <person name="Salamov A.A."/>
            <person name="Brown D.W."/>
            <person name="Nagy L.G."/>
            <person name="Floudas D."/>
            <person name="Held B.W."/>
            <person name="Levasseur A."/>
            <person name="Lombard V."/>
            <person name="Morin E."/>
            <person name="Otillar R."/>
            <person name="Lindquist E.A."/>
            <person name="Sun H."/>
            <person name="LaButti K.M."/>
            <person name="Schmutz J."/>
            <person name="Jabbour D."/>
            <person name="Luo H."/>
            <person name="Baker S.E."/>
            <person name="Pisabarro A.G."/>
            <person name="Walton J.D."/>
            <person name="Blanchette R.A."/>
            <person name="Henrissat B."/>
            <person name="Martin F."/>
            <person name="Cullen D."/>
            <person name="Hibbett D.S."/>
            <person name="Grigoriev I.V."/>
        </authorList>
    </citation>
    <scope>NUCLEOTIDE SEQUENCE [LARGE SCALE GENOMIC DNA]</scope>
    <source>
        <strain evidence="15">PC15</strain>
    </source>
</reference>
<dbReference type="GO" id="GO:0046556">
    <property type="term" value="F:alpha-L-arabinofuranosidase activity"/>
    <property type="evidence" value="ECO:0007669"/>
    <property type="project" value="TreeGrafter"/>
</dbReference>
<keyword evidence="4" id="KW-0964">Secreted</keyword>
<dbReference type="STRING" id="1137138.A0A067NH90"/>
<dbReference type="Gene3D" id="2.60.40.10">
    <property type="entry name" value="Immunoglobulins"/>
    <property type="match status" value="1"/>
</dbReference>
<evidence type="ECO:0000256" key="3">
    <source>
        <dbReference type="ARBA" id="ARBA00005336"/>
    </source>
</evidence>
<dbReference type="EC" id="3.2.1.37" evidence="11"/>
<evidence type="ECO:0000256" key="5">
    <source>
        <dbReference type="ARBA" id="ARBA00022651"/>
    </source>
</evidence>
<evidence type="ECO:0000256" key="9">
    <source>
        <dbReference type="ARBA" id="ARBA00023295"/>
    </source>
</evidence>
<keyword evidence="5" id="KW-0858">Xylan degradation</keyword>
<keyword evidence="5" id="KW-0624">Polysaccharide degradation</keyword>
<evidence type="ECO:0000313" key="15">
    <source>
        <dbReference type="Proteomes" id="UP000027073"/>
    </source>
</evidence>
<dbReference type="SUPFAM" id="SSF51445">
    <property type="entry name" value="(Trans)glycosidases"/>
    <property type="match status" value="1"/>
</dbReference>
<comment type="similarity">
    <text evidence="3">Belongs to the glycosyl hydrolase 3 family.</text>
</comment>
<dbReference type="InterPro" id="IPR013783">
    <property type="entry name" value="Ig-like_fold"/>
</dbReference>
<dbReference type="InterPro" id="IPR002772">
    <property type="entry name" value="Glyco_hydro_3_C"/>
</dbReference>
<dbReference type="Pfam" id="PF01915">
    <property type="entry name" value="Glyco_hydro_3_C"/>
    <property type="match status" value="1"/>
</dbReference>
<dbReference type="OrthoDB" id="47059at2759"/>
<organism evidence="14 15">
    <name type="scientific">Pleurotus ostreatus (strain PC15)</name>
    <name type="common">Oyster mushroom</name>
    <dbReference type="NCBI Taxonomy" id="1137138"/>
    <lineage>
        <taxon>Eukaryota</taxon>
        <taxon>Fungi</taxon>
        <taxon>Dikarya</taxon>
        <taxon>Basidiomycota</taxon>
        <taxon>Agaricomycotina</taxon>
        <taxon>Agaricomycetes</taxon>
        <taxon>Agaricomycetidae</taxon>
        <taxon>Agaricales</taxon>
        <taxon>Pleurotineae</taxon>
        <taxon>Pleurotaceae</taxon>
        <taxon>Pleurotus</taxon>
    </lineage>
</organism>
<dbReference type="InterPro" id="IPR026891">
    <property type="entry name" value="Fn3-like"/>
</dbReference>
<dbReference type="EMBL" id="KL198013">
    <property type="protein sequence ID" value="KDQ23477.1"/>
    <property type="molecule type" value="Genomic_DNA"/>
</dbReference>
<dbReference type="UniPathway" id="UPA00114"/>
<comment type="catalytic activity">
    <reaction evidence="10">
        <text>Hydrolysis of (1-&gt;4)-beta-D-xylans, to remove successive D-xylose residues from the non-reducing termini.</text>
        <dbReference type="EC" id="3.2.1.37"/>
    </reaction>
</comment>
<gene>
    <name evidence="14" type="ORF">PLEOSDRAFT_1049518</name>
</gene>
<feature type="chain" id="PRO_5001642209" description="xylan 1,4-beta-xylosidase" evidence="12">
    <location>
        <begin position="18"/>
        <end position="765"/>
    </location>
</feature>
<name>A0A067NH90_PLEO1</name>
<dbReference type="InterPro" id="IPR036881">
    <property type="entry name" value="Glyco_hydro_3_C_sf"/>
</dbReference>
<dbReference type="SUPFAM" id="SSF52279">
    <property type="entry name" value="Beta-D-glucan exohydrolase, C-terminal domain"/>
    <property type="match status" value="1"/>
</dbReference>
<keyword evidence="7 14" id="KW-0378">Hydrolase</keyword>
<evidence type="ECO:0000256" key="4">
    <source>
        <dbReference type="ARBA" id="ARBA00022525"/>
    </source>
</evidence>
<keyword evidence="9" id="KW-0326">Glycosidase</keyword>
<evidence type="ECO:0000256" key="10">
    <source>
        <dbReference type="ARBA" id="ARBA00024574"/>
    </source>
</evidence>
<dbReference type="InterPro" id="IPR044993">
    <property type="entry name" value="BXL"/>
</dbReference>
<dbReference type="Pfam" id="PF00933">
    <property type="entry name" value="Glyco_hydro_3"/>
    <property type="match status" value="1"/>
</dbReference>
<comment type="pathway">
    <text evidence="2">Glycan degradation; xylan degradation.</text>
</comment>
<evidence type="ECO:0000256" key="1">
    <source>
        <dbReference type="ARBA" id="ARBA00004613"/>
    </source>
</evidence>
<sequence length="765" mass="83659">MFIFALVHLLFAPPSYAALYGFPDCTNGPLKNNIVCDTAKSPRERAQAVVSLFTIDELINRTANENPDIPRLGLFGYNWWSEALHGVATSPGVTFAPSGNFSFATSFPQPILLGAAFDDALVKEVATVISTETRAFNNFGFAGLDYFTPNINPFKDPRWGRGQETPGEDPFHISQYVLQLINGLQGGIDPPQFKIAASCKHLAAYDLELWQGTARFSFDAIVTTQDMSEFYLPPFQSCVRDAKVASVMCSYNEINGVPSCANSWLLQDLLRGEWGFDDNRWVTADCDAVDNIWRTHHFTSTPEEAAAIALKAGTDVGCARNGTAFARDLPAAFNQSMITRADLEEAVVKLYTSLVRLGYFDSPETQPFRQIDWSDVNVPSTQALAHRAAVEGVVLLKNDGILPLDRKFKRVALVGPWANATVQMQGNYHGIAPFLISPLQGAIDAGYEAIFEFGTAVTGNTTDGFSAATAAAQSADLVIFAGGIDELSIEREGQDRTEITWPGNQLELLTELERAGKPIVVLQFGGGQVDDSALKSNRKINAIVWGGYPGQSGGTALFDILTGKAAPAGRLPVTQYPAEYVNQVPMTDMSLRPSANNPGRTYQWYTGTPVFDFGHGLHFTTFSLMWQKRPQARYSISDFVSSIRRSKTPDLLTFDTLEVVVHNTGKVKSDFVTMLFVSGNAGPVPRPNRRLVSYERLHDIGPRSSAKAHLNITLGSLARADSQGNMWLFNGVYKVAVDTPGQLVHQFELVGSPVQISHFPQNPST</sequence>
<dbReference type="InterPro" id="IPR017853">
    <property type="entry name" value="GH"/>
</dbReference>
<dbReference type="GO" id="GO:0045493">
    <property type="term" value="P:xylan catabolic process"/>
    <property type="evidence" value="ECO:0007669"/>
    <property type="project" value="UniProtKB-UniPathway"/>
</dbReference>
<keyword evidence="8" id="KW-0325">Glycoprotein</keyword>
<dbReference type="InterPro" id="IPR001764">
    <property type="entry name" value="Glyco_hydro_3_N"/>
</dbReference>
<evidence type="ECO:0000259" key="13">
    <source>
        <dbReference type="SMART" id="SM01217"/>
    </source>
</evidence>
<dbReference type="GO" id="GO:0031222">
    <property type="term" value="P:arabinan catabolic process"/>
    <property type="evidence" value="ECO:0007669"/>
    <property type="project" value="TreeGrafter"/>
</dbReference>
<dbReference type="InterPro" id="IPR036962">
    <property type="entry name" value="Glyco_hydro_3_N_sf"/>
</dbReference>
<feature type="domain" description="Fibronectin type III-like" evidence="13">
    <location>
        <begin position="671"/>
        <end position="741"/>
    </location>
</feature>
<evidence type="ECO:0000256" key="12">
    <source>
        <dbReference type="SAM" id="SignalP"/>
    </source>
</evidence>
<feature type="signal peptide" evidence="12">
    <location>
        <begin position="1"/>
        <end position="17"/>
    </location>
</feature>
<dbReference type="GO" id="GO:0005576">
    <property type="term" value="C:extracellular region"/>
    <property type="evidence" value="ECO:0007669"/>
    <property type="project" value="UniProtKB-SubCell"/>
</dbReference>
<dbReference type="SMART" id="SM01217">
    <property type="entry name" value="Fn3_like"/>
    <property type="match status" value="1"/>
</dbReference>
<protein>
    <recommendedName>
        <fullName evidence="11">xylan 1,4-beta-xylosidase</fullName>
        <ecNumber evidence="11">3.2.1.37</ecNumber>
    </recommendedName>
</protein>
<dbReference type="Gene3D" id="3.40.50.1700">
    <property type="entry name" value="Glycoside hydrolase family 3 C-terminal domain"/>
    <property type="match status" value="1"/>
</dbReference>
<dbReference type="Gene3D" id="3.20.20.300">
    <property type="entry name" value="Glycoside hydrolase, family 3, N-terminal domain"/>
    <property type="match status" value="1"/>
</dbReference>
<evidence type="ECO:0000256" key="8">
    <source>
        <dbReference type="ARBA" id="ARBA00023180"/>
    </source>
</evidence>
<evidence type="ECO:0000256" key="11">
    <source>
        <dbReference type="ARBA" id="ARBA00026107"/>
    </source>
</evidence>
<evidence type="ECO:0000256" key="7">
    <source>
        <dbReference type="ARBA" id="ARBA00022801"/>
    </source>
</evidence>
<accession>A0A067NH90</accession>
<proteinExistence type="inferred from homology"/>